<reference evidence="2" key="1">
    <citation type="journal article" date="2020" name="Stud. Mycol.">
        <title>101 Dothideomycetes genomes: a test case for predicting lifestyles and emergence of pathogens.</title>
        <authorList>
            <person name="Haridas S."/>
            <person name="Albert R."/>
            <person name="Binder M."/>
            <person name="Bloem J."/>
            <person name="Labutti K."/>
            <person name="Salamov A."/>
            <person name="Andreopoulos B."/>
            <person name="Baker S."/>
            <person name="Barry K."/>
            <person name="Bills G."/>
            <person name="Bluhm B."/>
            <person name="Cannon C."/>
            <person name="Castanera R."/>
            <person name="Culley D."/>
            <person name="Daum C."/>
            <person name="Ezra D."/>
            <person name="Gonzalez J."/>
            <person name="Henrissat B."/>
            <person name="Kuo A."/>
            <person name="Liang C."/>
            <person name="Lipzen A."/>
            <person name="Lutzoni F."/>
            <person name="Magnuson J."/>
            <person name="Mondo S."/>
            <person name="Nolan M."/>
            <person name="Ohm R."/>
            <person name="Pangilinan J."/>
            <person name="Park H.-J."/>
            <person name="Ramirez L."/>
            <person name="Alfaro M."/>
            <person name="Sun H."/>
            <person name="Tritt A."/>
            <person name="Yoshinaga Y."/>
            <person name="Zwiers L.-H."/>
            <person name="Turgeon B."/>
            <person name="Goodwin S."/>
            <person name="Spatafora J."/>
            <person name="Crous P."/>
            <person name="Grigoriev I."/>
        </authorList>
    </citation>
    <scope>NUCLEOTIDE SEQUENCE</scope>
    <source>
        <strain evidence="2">CBS 122367</strain>
    </source>
</reference>
<evidence type="ECO:0000313" key="2">
    <source>
        <dbReference type="EMBL" id="KAF2682416.1"/>
    </source>
</evidence>
<sequence length="310" mass="34192">MTSPIDDQWDIINPPTLAPTTMATNEQPAPAASPKFEVTINTKPADNSKPEPLKPARQTTNDSDLSNSDVDVEEVIRPRPARRNRRNTSYSPVRIYNRYPPLPVTPMLNSSTQLLENVGYDGIADMPYPGRANIYLTTFPFTDRDVKKWSWLFAHGVEDMWLTAGEKSARDDDDEDSMDECFDDGRGRYPRPARNHRRNFNAVGTVDVSSVYLSRALDTAVIPEDTPEKVKYLIVVQNRSKPSGGAKLLTAESRKAAGIALYYEALTGNSIVFVGAVVGNVGKKAKKFRKVEGVDEAKNVSEAGAVGVIC</sequence>
<gene>
    <name evidence="2" type="ORF">K458DRAFT_58350</name>
</gene>
<evidence type="ECO:0000256" key="1">
    <source>
        <dbReference type="SAM" id="MobiDB-lite"/>
    </source>
</evidence>
<evidence type="ECO:0000313" key="3">
    <source>
        <dbReference type="Proteomes" id="UP000799291"/>
    </source>
</evidence>
<proteinExistence type="predicted"/>
<dbReference type="OrthoDB" id="3795027at2759"/>
<organism evidence="2 3">
    <name type="scientific">Lentithecium fluviatile CBS 122367</name>
    <dbReference type="NCBI Taxonomy" id="1168545"/>
    <lineage>
        <taxon>Eukaryota</taxon>
        <taxon>Fungi</taxon>
        <taxon>Dikarya</taxon>
        <taxon>Ascomycota</taxon>
        <taxon>Pezizomycotina</taxon>
        <taxon>Dothideomycetes</taxon>
        <taxon>Pleosporomycetidae</taxon>
        <taxon>Pleosporales</taxon>
        <taxon>Massarineae</taxon>
        <taxon>Lentitheciaceae</taxon>
        <taxon>Lentithecium</taxon>
    </lineage>
</organism>
<feature type="region of interest" description="Disordered" evidence="1">
    <location>
        <begin position="1"/>
        <end position="89"/>
    </location>
</feature>
<feature type="compositionally biased region" description="Polar residues" evidence="1">
    <location>
        <begin position="18"/>
        <end position="27"/>
    </location>
</feature>
<keyword evidence="3" id="KW-1185">Reference proteome</keyword>
<name>A0A6G1IVY5_9PLEO</name>
<dbReference type="EMBL" id="MU005587">
    <property type="protein sequence ID" value="KAF2682416.1"/>
    <property type="molecule type" value="Genomic_DNA"/>
</dbReference>
<protein>
    <submittedName>
        <fullName evidence="2">Uncharacterized protein</fullName>
    </submittedName>
</protein>
<accession>A0A6G1IVY5</accession>
<dbReference type="AlphaFoldDB" id="A0A6G1IVY5"/>
<dbReference type="Proteomes" id="UP000799291">
    <property type="component" value="Unassembled WGS sequence"/>
</dbReference>